<organism evidence="4 7">
    <name type="scientific">Streptomyces radicis</name>
    <dbReference type="NCBI Taxonomy" id="1750517"/>
    <lineage>
        <taxon>Bacteria</taxon>
        <taxon>Bacillati</taxon>
        <taxon>Actinomycetota</taxon>
        <taxon>Actinomycetes</taxon>
        <taxon>Kitasatosporales</taxon>
        <taxon>Streptomycetaceae</taxon>
        <taxon>Streptomyces</taxon>
    </lineage>
</organism>
<evidence type="ECO:0000259" key="3">
    <source>
        <dbReference type="Pfam" id="PF00534"/>
    </source>
</evidence>
<dbReference type="AlphaFoldDB" id="A0A3A9WGZ2"/>
<dbReference type="InterPro" id="IPR001296">
    <property type="entry name" value="Glyco_trans_1"/>
</dbReference>
<protein>
    <recommendedName>
        <fullName evidence="1">D-inositol 3-phosphate glycosyltransferase</fullName>
    </recommendedName>
</protein>
<sequence length="405" mass="44736">MKIRYLLLHAYGMGGTIRTVITQANAMAAAGHDVELVSVLRRKDEPYFTVDPRVRLSSLTDARPSAAPPPPRGLIARLRARRATRLGDRPPRHIPVSEAGYQAMNRRIERAVTGWMATLTDGVLVTTRPALNLLAAGFATEGVVRVGQEHVNLSTHKPDLRAAIIRYYPRLDAVAVLTSRDRDEYARKAPGTKVVRVPNAVHSLRQKPATCTSKIAIAAGRLRHQKAFDLMIAAYRRTVDDFPDWQLRIYGEGDKRPQLRRLIDKHHLYNHVLLMGSTDRLDDEMAKASMFVMSSRYEGLPMVLIEALSHGLPVVSFDCPTGPADVITDGKEGLLVPPEDVKGLAAAMRRLMGDEALRAEMGDAGLATVQRYSPEAIREQWTALFGGLLAERRPPERAQAGRTAG</sequence>
<dbReference type="Pfam" id="PF00534">
    <property type="entry name" value="Glycos_transf_1"/>
    <property type="match status" value="1"/>
</dbReference>
<dbReference type="CDD" id="cd03820">
    <property type="entry name" value="GT4_AmsD-like"/>
    <property type="match status" value="1"/>
</dbReference>
<feature type="domain" description="Glycosyl transferase family 1" evidence="3">
    <location>
        <begin position="211"/>
        <end position="365"/>
    </location>
</feature>
<dbReference type="RefSeq" id="WP_120699437.1">
    <property type="nucleotide sequence ID" value="NZ_RBDX01000027.1"/>
</dbReference>
<dbReference type="EMBL" id="RBDY01000025">
    <property type="protein sequence ID" value="RKN16885.1"/>
    <property type="molecule type" value="Genomic_DNA"/>
</dbReference>
<evidence type="ECO:0000256" key="2">
    <source>
        <dbReference type="ARBA" id="ARBA00022679"/>
    </source>
</evidence>
<evidence type="ECO:0000313" key="5">
    <source>
        <dbReference type="EMBL" id="RKN16885.1"/>
    </source>
</evidence>
<reference evidence="6 7" key="1">
    <citation type="submission" date="2018-09" db="EMBL/GenBank/DDBJ databases">
        <title>Streptomyces sp. nov. DS1-2, an endophytic actinomycete isolated from roots of Dendrobium scabrilingue.</title>
        <authorList>
            <person name="Kuncharoen N."/>
            <person name="Kudo T."/>
            <person name="Ohkuma M."/>
            <person name="Yuki M."/>
            <person name="Tanasupawat S."/>
        </authorList>
    </citation>
    <scope>NUCLEOTIDE SEQUENCE [LARGE SCALE GENOMIC DNA]</scope>
    <source>
        <strain evidence="4 7">AZ1-7</strain>
        <strain evidence="5 6">DS1-2</strain>
    </source>
</reference>
<keyword evidence="6" id="KW-1185">Reference proteome</keyword>
<dbReference type="Proteomes" id="UP000268652">
    <property type="component" value="Unassembled WGS sequence"/>
</dbReference>
<dbReference type="SUPFAM" id="SSF53756">
    <property type="entry name" value="UDP-Glycosyltransferase/glycogen phosphorylase"/>
    <property type="match status" value="1"/>
</dbReference>
<dbReference type="PANTHER" id="PTHR12526:SF627">
    <property type="entry name" value="D-RHAMNOSYLTRANSFERASE WBPZ"/>
    <property type="match status" value="1"/>
</dbReference>
<dbReference type="Gene3D" id="3.40.50.2000">
    <property type="entry name" value="Glycogen Phosphorylase B"/>
    <property type="match status" value="2"/>
</dbReference>
<accession>A0A3A9WGZ2</accession>
<evidence type="ECO:0000313" key="7">
    <source>
        <dbReference type="Proteomes" id="UP000275024"/>
    </source>
</evidence>
<evidence type="ECO:0000313" key="4">
    <source>
        <dbReference type="EMBL" id="RKN05377.1"/>
    </source>
</evidence>
<dbReference type="PANTHER" id="PTHR12526">
    <property type="entry name" value="GLYCOSYLTRANSFERASE"/>
    <property type="match status" value="1"/>
</dbReference>
<dbReference type="OrthoDB" id="570545at2"/>
<name>A0A3A9WGZ2_9ACTN</name>
<gene>
    <name evidence="5" type="ORF">D7318_24890</name>
    <name evidence="4" type="ORF">D7319_25525</name>
</gene>
<keyword evidence="2 4" id="KW-0808">Transferase</keyword>
<dbReference type="EMBL" id="RBDX01000027">
    <property type="protein sequence ID" value="RKN05377.1"/>
    <property type="molecule type" value="Genomic_DNA"/>
</dbReference>
<evidence type="ECO:0000256" key="1">
    <source>
        <dbReference type="ARBA" id="ARBA00021292"/>
    </source>
</evidence>
<comment type="caution">
    <text evidence="4">The sequence shown here is derived from an EMBL/GenBank/DDBJ whole genome shotgun (WGS) entry which is preliminary data.</text>
</comment>
<dbReference type="Proteomes" id="UP000275024">
    <property type="component" value="Unassembled WGS sequence"/>
</dbReference>
<evidence type="ECO:0000313" key="6">
    <source>
        <dbReference type="Proteomes" id="UP000268652"/>
    </source>
</evidence>
<dbReference type="GO" id="GO:0016757">
    <property type="term" value="F:glycosyltransferase activity"/>
    <property type="evidence" value="ECO:0007669"/>
    <property type="project" value="InterPro"/>
</dbReference>
<proteinExistence type="predicted"/>